<dbReference type="Proteomes" id="UP000256269">
    <property type="component" value="Unassembled WGS sequence"/>
</dbReference>
<dbReference type="InterPro" id="IPR006176">
    <property type="entry name" value="3-OHacyl-CoA_DH_NAD-bd"/>
</dbReference>
<dbReference type="GO" id="GO:0070403">
    <property type="term" value="F:NAD+ binding"/>
    <property type="evidence" value="ECO:0007669"/>
    <property type="project" value="InterPro"/>
</dbReference>
<feature type="domain" description="3-hydroxyacyl-CoA dehydrogenase C-terminal" evidence="6">
    <location>
        <begin position="184"/>
        <end position="244"/>
    </location>
</feature>
<dbReference type="PANTHER" id="PTHR48075:SF5">
    <property type="entry name" value="3-HYDROXYBUTYRYL-COA DEHYDROGENASE"/>
    <property type="match status" value="1"/>
</dbReference>
<dbReference type="Pfam" id="PF00725">
    <property type="entry name" value="3HCDH"/>
    <property type="match status" value="1"/>
</dbReference>
<keyword evidence="3" id="KW-0560">Oxidoreductase</keyword>
<feature type="domain" description="3-hydroxyacyl-CoA dehydrogenase NAD binding" evidence="7">
    <location>
        <begin position="5"/>
        <end position="179"/>
    </location>
</feature>
<evidence type="ECO:0000256" key="1">
    <source>
        <dbReference type="ARBA" id="ARBA00005086"/>
    </source>
</evidence>
<dbReference type="Gene3D" id="1.10.1040.10">
    <property type="entry name" value="N-(1-d-carboxylethyl)-l-norvaline Dehydrogenase, domain 2"/>
    <property type="match status" value="1"/>
</dbReference>
<evidence type="ECO:0000256" key="2">
    <source>
        <dbReference type="ARBA" id="ARBA00009463"/>
    </source>
</evidence>
<comment type="pathway">
    <text evidence="1">Lipid metabolism; butanoate metabolism.</text>
</comment>
<dbReference type="GO" id="GO:0006631">
    <property type="term" value="P:fatty acid metabolic process"/>
    <property type="evidence" value="ECO:0007669"/>
    <property type="project" value="InterPro"/>
</dbReference>
<reference evidence="8 9" key="1">
    <citation type="submission" date="2018-08" db="EMBL/GenBank/DDBJ databases">
        <title>Genomic Encyclopedia of Archaeal and Bacterial Type Strains, Phase II (KMG-II): from individual species to whole genera.</title>
        <authorList>
            <person name="Goeker M."/>
        </authorList>
    </citation>
    <scope>NUCLEOTIDE SEQUENCE [LARGE SCALE GENOMIC DNA]</scope>
    <source>
        <strain evidence="8 9">DSM 45791</strain>
    </source>
</reference>
<dbReference type="InterPro" id="IPR013328">
    <property type="entry name" value="6PGD_dom2"/>
</dbReference>
<evidence type="ECO:0000259" key="7">
    <source>
        <dbReference type="Pfam" id="PF02737"/>
    </source>
</evidence>
<dbReference type="PANTHER" id="PTHR48075">
    <property type="entry name" value="3-HYDROXYACYL-COA DEHYDROGENASE FAMILY PROTEIN"/>
    <property type="match status" value="1"/>
</dbReference>
<keyword evidence="5" id="KW-0812">Transmembrane</keyword>
<keyword evidence="5" id="KW-1133">Transmembrane helix</keyword>
<dbReference type="Gene3D" id="3.40.50.720">
    <property type="entry name" value="NAD(P)-binding Rossmann-like Domain"/>
    <property type="match status" value="1"/>
</dbReference>
<organism evidence="8 9">
    <name type="scientific">Kutzneria buriramensis</name>
    <dbReference type="NCBI Taxonomy" id="1045776"/>
    <lineage>
        <taxon>Bacteria</taxon>
        <taxon>Bacillati</taxon>
        <taxon>Actinomycetota</taxon>
        <taxon>Actinomycetes</taxon>
        <taxon>Pseudonocardiales</taxon>
        <taxon>Pseudonocardiaceae</taxon>
        <taxon>Kutzneria</taxon>
    </lineage>
</organism>
<dbReference type="SUPFAM" id="SSF51735">
    <property type="entry name" value="NAD(P)-binding Rossmann-fold domains"/>
    <property type="match status" value="1"/>
</dbReference>
<dbReference type="AlphaFoldDB" id="A0A3E0GXI6"/>
<dbReference type="RefSeq" id="WP_116180684.1">
    <property type="nucleotide sequence ID" value="NZ_CP144375.1"/>
</dbReference>
<dbReference type="Pfam" id="PF02737">
    <property type="entry name" value="3HCDH_N"/>
    <property type="match status" value="1"/>
</dbReference>
<sequence length="330" mass="35335">MTDKTVAVIGGGTIGLGWTVLLLARGVRVRLNSRRADAEQLATDAMELFHPTVRGDKLAIADALALLEIRHDRAGAVSDVDVVLENTPDQLELKQALFAEIEPHLADGALLLSSTSRLLPADMGASMADRSRLVVGHPFNPPHLIPLVEVVPDERTDPDAVSRAVEFYRSLGQSPVVLRKAVPGFAANRLQAALLRESIHLVREGVLDMAELDEVVTQSVGLRWATVGPFQAFHLGGGPGGLRKWLTSVAPSMPRTWAGLGAPALDPSTVDDLSTEAERLFGADGYERLSARRDHRQKAILDVLAESDSSPAPPVRPILQALPANGADDL</sequence>
<name>A0A3E0GXI6_9PSEU</name>
<dbReference type="GO" id="GO:0016616">
    <property type="term" value="F:oxidoreductase activity, acting on the CH-OH group of donors, NAD or NADP as acceptor"/>
    <property type="evidence" value="ECO:0007669"/>
    <property type="project" value="InterPro"/>
</dbReference>
<evidence type="ECO:0000259" key="6">
    <source>
        <dbReference type="Pfam" id="PF00725"/>
    </source>
</evidence>
<evidence type="ECO:0000313" key="9">
    <source>
        <dbReference type="Proteomes" id="UP000256269"/>
    </source>
</evidence>
<dbReference type="InterPro" id="IPR008927">
    <property type="entry name" value="6-PGluconate_DH-like_C_sf"/>
</dbReference>
<evidence type="ECO:0000256" key="4">
    <source>
        <dbReference type="SAM" id="MobiDB-lite"/>
    </source>
</evidence>
<dbReference type="InterPro" id="IPR036291">
    <property type="entry name" value="NAD(P)-bd_dom_sf"/>
</dbReference>
<keyword evidence="9" id="KW-1185">Reference proteome</keyword>
<evidence type="ECO:0000313" key="8">
    <source>
        <dbReference type="EMBL" id="REH32562.1"/>
    </source>
</evidence>
<dbReference type="SUPFAM" id="SSF48179">
    <property type="entry name" value="6-phosphogluconate dehydrogenase C-terminal domain-like"/>
    <property type="match status" value="1"/>
</dbReference>
<comment type="caution">
    <text evidence="8">The sequence shown here is derived from an EMBL/GenBank/DDBJ whole genome shotgun (WGS) entry which is preliminary data.</text>
</comment>
<proteinExistence type="inferred from homology"/>
<dbReference type="EMBL" id="QUNO01000021">
    <property type="protein sequence ID" value="REH32562.1"/>
    <property type="molecule type" value="Genomic_DNA"/>
</dbReference>
<feature type="transmembrane region" description="Helical" evidence="5">
    <location>
        <begin position="6"/>
        <end position="24"/>
    </location>
</feature>
<dbReference type="OrthoDB" id="9771883at2"/>
<protein>
    <submittedName>
        <fullName evidence="8">Ketoreductase RED1</fullName>
    </submittedName>
</protein>
<dbReference type="InterPro" id="IPR006108">
    <property type="entry name" value="3HC_DH_C"/>
</dbReference>
<feature type="region of interest" description="Disordered" evidence="4">
    <location>
        <begin position="306"/>
        <end position="330"/>
    </location>
</feature>
<accession>A0A3E0GXI6</accession>
<gene>
    <name evidence="8" type="ORF">BCF44_121111</name>
</gene>
<comment type="similarity">
    <text evidence="2">Belongs to the 3-hydroxyacyl-CoA dehydrogenase family.</text>
</comment>
<evidence type="ECO:0000256" key="5">
    <source>
        <dbReference type="SAM" id="Phobius"/>
    </source>
</evidence>
<evidence type="ECO:0000256" key="3">
    <source>
        <dbReference type="ARBA" id="ARBA00023002"/>
    </source>
</evidence>
<keyword evidence="5" id="KW-0472">Membrane</keyword>